<dbReference type="InterPro" id="IPR011701">
    <property type="entry name" value="MFS"/>
</dbReference>
<evidence type="ECO:0000259" key="5">
    <source>
        <dbReference type="PROSITE" id="PS50850"/>
    </source>
</evidence>
<dbReference type="Pfam" id="PF07690">
    <property type="entry name" value="MFS_1"/>
    <property type="match status" value="1"/>
</dbReference>
<comment type="caution">
    <text evidence="6">The sequence shown here is derived from an EMBL/GenBank/DDBJ whole genome shotgun (WGS) entry which is preliminary data.</text>
</comment>
<keyword evidence="7" id="KW-1185">Reference proteome</keyword>
<evidence type="ECO:0000256" key="3">
    <source>
        <dbReference type="ARBA" id="ARBA00023136"/>
    </source>
</evidence>
<feature type="transmembrane region" description="Helical" evidence="4">
    <location>
        <begin position="216"/>
        <end position="236"/>
    </location>
</feature>
<sequence length="400" mass="42869">MEHTWQPPARTSLSLLTFTGLCVLVGLNLRPSLAVIGPLTEHLQLALAMNYTRISLLTLLPVLVMGLGCFVAMPLARRLGVHQLVGIALVLIALADLMRLFDLGWLAFLSTALLGGAGIALVQALMPAIIKRQAGERMAITMGWYITAIMCGAALSSTLAPILTDTLDSWRHSMASWGLLAAVAALFWQGSRRGLALSAEYSSHSPRPTLVPGRSAALAVFFALAGTGYVCVLAWLPPYTMDLGFSAVESGYLLGYLTCVEVVAGLLFPSLAQRSSDRRPVIFLVLGLTMAGFLVLALMPQTPSILVPLTLLGLGIGGQFPLAMIVAMDHHPDHQVAGQIVGRVQGYGYTLAAFSPLLAGVARDLLGTFVDVWLVLAAAYVLLFLLAAEFNPRHYHRQFR</sequence>
<keyword evidence="2 4" id="KW-1133">Transmembrane helix</keyword>
<evidence type="ECO:0000313" key="7">
    <source>
        <dbReference type="Proteomes" id="UP001269819"/>
    </source>
</evidence>
<dbReference type="SUPFAM" id="SSF103473">
    <property type="entry name" value="MFS general substrate transporter"/>
    <property type="match status" value="1"/>
</dbReference>
<organism evidence="6 7">
    <name type="scientific">Marinobacter xestospongiae</name>
    <dbReference type="NCBI Taxonomy" id="994319"/>
    <lineage>
        <taxon>Bacteria</taxon>
        <taxon>Pseudomonadati</taxon>
        <taxon>Pseudomonadota</taxon>
        <taxon>Gammaproteobacteria</taxon>
        <taxon>Pseudomonadales</taxon>
        <taxon>Marinobacteraceae</taxon>
        <taxon>Marinobacter</taxon>
    </lineage>
</organism>
<feature type="transmembrane region" description="Helical" evidence="4">
    <location>
        <begin position="372"/>
        <end position="390"/>
    </location>
</feature>
<keyword evidence="3 4" id="KW-0472">Membrane</keyword>
<dbReference type="PANTHER" id="PTHR23523:SF1">
    <property type="entry name" value="CYANATE TRANSPORT PROTEIN CYNX"/>
    <property type="match status" value="1"/>
</dbReference>
<feature type="transmembrane region" description="Helical" evidence="4">
    <location>
        <begin position="347"/>
        <end position="366"/>
    </location>
</feature>
<dbReference type="PROSITE" id="PS50850">
    <property type="entry name" value="MFS"/>
    <property type="match status" value="1"/>
</dbReference>
<dbReference type="InterPro" id="IPR036259">
    <property type="entry name" value="MFS_trans_sf"/>
</dbReference>
<gene>
    <name evidence="6" type="ORF">RYS15_04955</name>
</gene>
<feature type="transmembrane region" description="Helical" evidence="4">
    <location>
        <begin position="50"/>
        <end position="72"/>
    </location>
</feature>
<dbReference type="Gene3D" id="1.20.1250.20">
    <property type="entry name" value="MFS general substrate transporter like domains"/>
    <property type="match status" value="2"/>
</dbReference>
<feature type="transmembrane region" description="Helical" evidence="4">
    <location>
        <begin position="107"/>
        <end position="130"/>
    </location>
</feature>
<reference evidence="6 7" key="1">
    <citation type="submission" date="2023-10" db="EMBL/GenBank/DDBJ databases">
        <title>Characteristics and mechanism of a salt-tolerant marine origin heterotrophic nitrifying- aerobic denitrifying bacteria Marinobacter xestospongiae HN1.</title>
        <authorList>
            <person name="Qi R."/>
        </authorList>
    </citation>
    <scope>NUCLEOTIDE SEQUENCE [LARGE SCALE GENOMIC DNA]</scope>
    <source>
        <strain evidence="6 7">HN1</strain>
    </source>
</reference>
<dbReference type="InterPro" id="IPR052524">
    <property type="entry name" value="MFS_Cyanate_Porter"/>
</dbReference>
<feature type="transmembrane region" description="Helical" evidence="4">
    <location>
        <begin position="305"/>
        <end position="326"/>
    </location>
</feature>
<evidence type="ECO:0000313" key="6">
    <source>
        <dbReference type="EMBL" id="MDV2078018.1"/>
    </source>
</evidence>
<dbReference type="PANTHER" id="PTHR23523">
    <property type="match status" value="1"/>
</dbReference>
<feature type="transmembrane region" description="Helical" evidence="4">
    <location>
        <begin position="84"/>
        <end position="101"/>
    </location>
</feature>
<accession>A0ABU3VUS0</accession>
<dbReference type="Proteomes" id="UP001269819">
    <property type="component" value="Unassembled WGS sequence"/>
</dbReference>
<feature type="transmembrane region" description="Helical" evidence="4">
    <location>
        <begin position="281"/>
        <end position="299"/>
    </location>
</feature>
<dbReference type="InterPro" id="IPR020846">
    <property type="entry name" value="MFS_dom"/>
</dbReference>
<feature type="domain" description="Major facilitator superfamily (MFS) profile" evidence="5">
    <location>
        <begin position="212"/>
        <end position="400"/>
    </location>
</feature>
<proteinExistence type="predicted"/>
<evidence type="ECO:0000256" key="1">
    <source>
        <dbReference type="ARBA" id="ARBA00022692"/>
    </source>
</evidence>
<protein>
    <submittedName>
        <fullName evidence="6">MFS transporter</fullName>
    </submittedName>
</protein>
<keyword evidence="1 4" id="KW-0812">Transmembrane</keyword>
<name>A0ABU3VUS0_9GAMM</name>
<feature type="transmembrane region" description="Helical" evidence="4">
    <location>
        <begin position="251"/>
        <end position="269"/>
    </location>
</feature>
<dbReference type="RefSeq" id="WP_316972864.1">
    <property type="nucleotide sequence ID" value="NZ_JAWIIJ010000002.1"/>
</dbReference>
<evidence type="ECO:0000256" key="2">
    <source>
        <dbReference type="ARBA" id="ARBA00022989"/>
    </source>
</evidence>
<dbReference type="EMBL" id="JAWIIJ010000002">
    <property type="protein sequence ID" value="MDV2078018.1"/>
    <property type="molecule type" value="Genomic_DNA"/>
</dbReference>
<feature type="transmembrane region" description="Helical" evidence="4">
    <location>
        <begin position="169"/>
        <end position="188"/>
    </location>
</feature>
<evidence type="ECO:0000256" key="4">
    <source>
        <dbReference type="SAM" id="Phobius"/>
    </source>
</evidence>
<feature type="transmembrane region" description="Helical" evidence="4">
    <location>
        <begin position="142"/>
        <end position="163"/>
    </location>
</feature>